<reference evidence="6" key="2">
    <citation type="journal article" date="2022" name="Microb. Genom.">
        <title>A chromosome-scale genome assembly of the tomato pathogen Cladosporium fulvum reveals a compartmentalized genome architecture and the presence of a dispensable chromosome.</title>
        <authorList>
            <person name="Zaccaron A.Z."/>
            <person name="Chen L.H."/>
            <person name="Samaras A."/>
            <person name="Stergiopoulos I."/>
        </authorList>
    </citation>
    <scope>NUCLEOTIDE SEQUENCE</scope>
    <source>
        <strain evidence="6">Race5_Kim</strain>
    </source>
</reference>
<dbReference type="AlphaFoldDB" id="A0A9Q8PAH8"/>
<feature type="compositionally biased region" description="Polar residues" evidence="4">
    <location>
        <begin position="564"/>
        <end position="577"/>
    </location>
</feature>
<feature type="region of interest" description="Disordered" evidence="4">
    <location>
        <begin position="221"/>
        <end position="246"/>
    </location>
</feature>
<dbReference type="SUPFAM" id="SSF103657">
    <property type="entry name" value="BAR/IMD domain-like"/>
    <property type="match status" value="2"/>
</dbReference>
<dbReference type="Gene3D" id="1.20.1270.60">
    <property type="entry name" value="Arfaptin homology (AH) domain/BAR domain"/>
    <property type="match status" value="2"/>
</dbReference>
<feature type="compositionally biased region" description="Polar residues" evidence="4">
    <location>
        <begin position="434"/>
        <end position="448"/>
    </location>
</feature>
<evidence type="ECO:0000256" key="3">
    <source>
        <dbReference type="ARBA" id="ARBA00023212"/>
    </source>
</evidence>
<dbReference type="EMBL" id="CP090168">
    <property type="protein sequence ID" value="UJO18905.1"/>
    <property type="molecule type" value="Genomic_DNA"/>
</dbReference>
<evidence type="ECO:0000313" key="6">
    <source>
        <dbReference type="EMBL" id="UJO18905.1"/>
    </source>
</evidence>
<feature type="region of interest" description="Disordered" evidence="4">
    <location>
        <begin position="399"/>
        <end position="781"/>
    </location>
</feature>
<dbReference type="GO" id="GO:0043332">
    <property type="term" value="C:mating projection tip"/>
    <property type="evidence" value="ECO:0007669"/>
    <property type="project" value="TreeGrafter"/>
</dbReference>
<dbReference type="GO" id="GO:1990528">
    <property type="term" value="C:Rvs161p-Rvs167p complex"/>
    <property type="evidence" value="ECO:0007669"/>
    <property type="project" value="TreeGrafter"/>
</dbReference>
<feature type="compositionally biased region" description="Polar residues" evidence="4">
    <location>
        <begin position="456"/>
        <end position="472"/>
    </location>
</feature>
<dbReference type="SMART" id="SM00721">
    <property type="entry name" value="BAR"/>
    <property type="match status" value="1"/>
</dbReference>
<dbReference type="RefSeq" id="XP_047763271.1">
    <property type="nucleotide sequence ID" value="XM_047906483.1"/>
</dbReference>
<dbReference type="GO" id="GO:0051666">
    <property type="term" value="P:actin cortical patch localization"/>
    <property type="evidence" value="ECO:0007669"/>
    <property type="project" value="InterPro"/>
</dbReference>
<reference evidence="6" key="1">
    <citation type="submission" date="2021-12" db="EMBL/GenBank/DDBJ databases">
        <authorList>
            <person name="Zaccaron A."/>
            <person name="Stergiopoulos I."/>
        </authorList>
    </citation>
    <scope>NUCLEOTIDE SEQUENCE</scope>
    <source>
        <strain evidence="6">Race5_Kim</strain>
    </source>
</reference>
<dbReference type="OrthoDB" id="446293at2759"/>
<dbReference type="GO" id="GO:0030479">
    <property type="term" value="C:actin cortical patch"/>
    <property type="evidence" value="ECO:0007669"/>
    <property type="project" value="TreeGrafter"/>
</dbReference>
<dbReference type="GO" id="GO:0097320">
    <property type="term" value="P:plasma membrane tubulation"/>
    <property type="evidence" value="ECO:0007669"/>
    <property type="project" value="TreeGrafter"/>
</dbReference>
<protein>
    <recommendedName>
        <fullName evidence="5">BAR domain-containing protein</fullName>
    </recommendedName>
</protein>
<keyword evidence="3" id="KW-0206">Cytoskeleton</keyword>
<feature type="compositionally biased region" description="Low complexity" evidence="4">
    <location>
        <begin position="551"/>
        <end position="560"/>
    </location>
</feature>
<proteinExistence type="predicted"/>
<dbReference type="GO" id="GO:0008289">
    <property type="term" value="F:lipid binding"/>
    <property type="evidence" value="ECO:0007669"/>
    <property type="project" value="TreeGrafter"/>
</dbReference>
<feature type="compositionally biased region" description="Polar residues" evidence="4">
    <location>
        <begin position="723"/>
        <end position="732"/>
    </location>
</feature>
<dbReference type="Proteomes" id="UP000756132">
    <property type="component" value="Chromosome 6"/>
</dbReference>
<gene>
    <name evidence="6" type="ORF">CLAFUR5_07335</name>
</gene>
<feature type="compositionally biased region" description="Basic and acidic residues" evidence="4">
    <location>
        <begin position="221"/>
        <end position="241"/>
    </location>
</feature>
<dbReference type="PANTHER" id="PTHR47174">
    <property type="entry name" value="BRIDGING INTEGRATOR 3"/>
    <property type="match status" value="1"/>
</dbReference>
<feature type="compositionally biased region" description="Polar residues" evidence="4">
    <location>
        <begin position="651"/>
        <end position="660"/>
    </location>
</feature>
<feature type="compositionally biased region" description="Low complexity" evidence="4">
    <location>
        <begin position="707"/>
        <end position="717"/>
    </location>
</feature>
<keyword evidence="7" id="KW-1185">Reference proteome</keyword>
<evidence type="ECO:0000259" key="5">
    <source>
        <dbReference type="PROSITE" id="PS51021"/>
    </source>
</evidence>
<comment type="subcellular location">
    <subcellularLocation>
        <location evidence="1">Cytoplasm</location>
        <location evidence="1">Cytoskeleton</location>
    </subcellularLocation>
</comment>
<feature type="compositionally biased region" description="Polar residues" evidence="4">
    <location>
        <begin position="683"/>
        <end position="695"/>
    </location>
</feature>
<dbReference type="Pfam" id="PF03114">
    <property type="entry name" value="BAR"/>
    <property type="match status" value="3"/>
</dbReference>
<name>A0A9Q8PAH8_PASFU</name>
<dbReference type="PANTHER" id="PTHR47174:SF3">
    <property type="entry name" value="BRIDGING INTEGRATOR 3"/>
    <property type="match status" value="1"/>
</dbReference>
<evidence type="ECO:0000256" key="4">
    <source>
        <dbReference type="SAM" id="MobiDB-lite"/>
    </source>
</evidence>
<evidence type="ECO:0000256" key="1">
    <source>
        <dbReference type="ARBA" id="ARBA00004245"/>
    </source>
</evidence>
<organism evidence="6 7">
    <name type="scientific">Passalora fulva</name>
    <name type="common">Tomato leaf mold</name>
    <name type="synonym">Cladosporium fulvum</name>
    <dbReference type="NCBI Taxonomy" id="5499"/>
    <lineage>
        <taxon>Eukaryota</taxon>
        <taxon>Fungi</taxon>
        <taxon>Dikarya</taxon>
        <taxon>Ascomycota</taxon>
        <taxon>Pezizomycotina</taxon>
        <taxon>Dothideomycetes</taxon>
        <taxon>Dothideomycetidae</taxon>
        <taxon>Mycosphaerellales</taxon>
        <taxon>Mycosphaerellaceae</taxon>
        <taxon>Fulvia</taxon>
    </lineage>
</organism>
<feature type="compositionally biased region" description="Polar residues" evidence="4">
    <location>
        <begin position="592"/>
        <end position="608"/>
    </location>
</feature>
<dbReference type="GeneID" id="71987213"/>
<dbReference type="GO" id="GO:0031097">
    <property type="term" value="C:medial cortex"/>
    <property type="evidence" value="ECO:0007669"/>
    <property type="project" value="TreeGrafter"/>
</dbReference>
<feature type="domain" description="BAR" evidence="5">
    <location>
        <begin position="17"/>
        <end position="902"/>
    </location>
</feature>
<sequence>MSWSGFKKNVGRATTQVMMKTGHVEKTSDREYEIEERRYRTLESASLRLQKEAKGYLDSLRAMTASQMRIAETIDAFYGDSGATDGVSRSYKQAVEDLDAETVKALDGPYRCVTREYPKLRKQFEKRFPHEDFNIFNDYLSEVEAELNWKSKERTFSRNTTHYEIQSFDQGSVELIDVIYRTTVLEPINRFCAYFPDINECIKKRNHKMLDYDAMRSKVKKLTEKPDKDPAKLPRTEKETEMVGSPSSFLDLSTDHLIHHLNDDASLMVHSPPKVLDALPAIQHHQLRVAKLRTDEKMALDSVGAPTSPKPERTSSLLRRISVVNDAFWGRTEAQKRVTVAGQQSHSPLSPLALARHFSSPSQRSPIAIMPDVDESSVSLAPVTSPVMLGGGLIPAISPHSTHVPVSKDSSDSTPRGPTRSFSVFRRSSKETPTRNTSMPIQAMSSPSAEGLGISGCSSPSDITPTRLSSMPWQILGKASSGSSGESVHPLFRPSPDATPTRFPAMPGFISKKKSPLGSPASLLDTPTRFRGTPARKTLDATPSRSLPPRFASFSAASSDSEPETIQSRASWQTTDSEVSEDERRDSLDPYSKNSDAATLATLTSPNYNDEDISPVRERCSMNPTVESDCGESIADTDYGKSFAEDDGDETVTQNNNSFIENEYDEGFTQVDNSFADDEYDQRATQSDEGNSTLVASFDEERRSSDTSDTADSSDLDIGTFIQELSISTPGNRKSKMIPREPTSSERRDNSSFIAFLKEGPPGPPGSAKKPEKKFKAPPPVTLPPSFGRPFSAASACPEPLFSPPSKSTFFRPSELEDIMQPLKQEFAEKQANELQKAKVAYDQLNEQLTNELPQLIDLRVPYLDPSFEALVKIQLRFCAEAYSRMAQVQQYLAAETRDQYASGDLDARVEDVLGQIRELSIAGTV</sequence>
<keyword evidence="2" id="KW-0963">Cytoplasm</keyword>
<evidence type="ECO:0000256" key="2">
    <source>
        <dbReference type="ARBA" id="ARBA00022490"/>
    </source>
</evidence>
<dbReference type="InterPro" id="IPR004148">
    <property type="entry name" value="BAR_dom"/>
</dbReference>
<dbReference type="GO" id="GO:0006897">
    <property type="term" value="P:endocytosis"/>
    <property type="evidence" value="ECO:0007669"/>
    <property type="project" value="InterPro"/>
</dbReference>
<dbReference type="InterPro" id="IPR027267">
    <property type="entry name" value="AH/BAR_dom_sf"/>
</dbReference>
<dbReference type="PROSITE" id="PS51021">
    <property type="entry name" value="BAR"/>
    <property type="match status" value="1"/>
</dbReference>
<feature type="compositionally biased region" description="Polar residues" evidence="4">
    <location>
        <begin position="412"/>
        <end position="422"/>
    </location>
</feature>
<dbReference type="KEGG" id="ffu:CLAFUR5_07335"/>
<dbReference type="InterPro" id="IPR046982">
    <property type="entry name" value="BIN3/RVS161-like"/>
</dbReference>
<evidence type="ECO:0000313" key="7">
    <source>
        <dbReference type="Proteomes" id="UP000756132"/>
    </source>
</evidence>
<accession>A0A9Q8PAH8</accession>